<dbReference type="KEGG" id="rcf:Poly24_36410"/>
<dbReference type="EMBL" id="CP036348">
    <property type="protein sequence ID" value="QDV69923.1"/>
    <property type="molecule type" value="Genomic_DNA"/>
</dbReference>
<evidence type="ECO:0000313" key="6">
    <source>
        <dbReference type="EMBL" id="QDV69923.1"/>
    </source>
</evidence>
<dbReference type="Gene3D" id="3.30.360.10">
    <property type="entry name" value="Dihydrodipicolinate Reductase, domain 2"/>
    <property type="match status" value="1"/>
</dbReference>
<dbReference type="InterPro" id="IPR036291">
    <property type="entry name" value="NAD(P)-bd_dom_sf"/>
</dbReference>
<dbReference type="Proteomes" id="UP000315082">
    <property type="component" value="Chromosome"/>
</dbReference>
<dbReference type="PANTHER" id="PTHR43708">
    <property type="entry name" value="CONSERVED EXPRESSED OXIDOREDUCTASE (EUROFUNG)"/>
    <property type="match status" value="1"/>
</dbReference>
<evidence type="ECO:0000259" key="4">
    <source>
        <dbReference type="Pfam" id="PF01408"/>
    </source>
</evidence>
<dbReference type="EC" id="1.1.1.18" evidence="6"/>
<dbReference type="AlphaFoldDB" id="A0A518JWL3"/>
<name>A0A518JWL3_9BACT</name>
<dbReference type="PANTHER" id="PTHR43708:SF5">
    <property type="entry name" value="CONSERVED EXPRESSED OXIDOREDUCTASE (EUROFUNG)-RELATED"/>
    <property type="match status" value="1"/>
</dbReference>
<sequence length="374" mass="41242">MSSSDDYGLSPAKPPAAIDPPVIDYRPPMPRNRDRTIALIGAGGICGSHLQAYRDAGLNVVAIVDRTLSKAEAVRDRYFPNAEAIADYRVLLIRDDVEVFDVTPHPADRLPILEDAIVAGKHLLSQKPLVLDLDDGARLVALAEQHRVRLAVNQNGRWAPHFRYIDQAVRSGLIGDVVSIDFSLQWDQTWIAGIEALERIKHLILFDFGIHWFDITTCWMAAQKPTQVWAATTQRVDQKFRPDALASVVIQYPTAQVRMSFNGHVTRGELDSTTIVGTRGTLRSQGPGLNHQPYIEGFLDAGSYRVPLEGCWFKEGFQGSMGELLSAIEDDRLPEHNARENLDSLALCFAAVQSAETGEAVTIGSVRQLPNGEG</sequence>
<keyword evidence="2 6" id="KW-0560">Oxidoreductase</keyword>
<reference evidence="6 7" key="1">
    <citation type="submission" date="2019-02" db="EMBL/GenBank/DDBJ databases">
        <title>Deep-cultivation of Planctomycetes and their phenomic and genomic characterization uncovers novel biology.</title>
        <authorList>
            <person name="Wiegand S."/>
            <person name="Jogler M."/>
            <person name="Boedeker C."/>
            <person name="Pinto D."/>
            <person name="Vollmers J."/>
            <person name="Rivas-Marin E."/>
            <person name="Kohn T."/>
            <person name="Peeters S.H."/>
            <person name="Heuer A."/>
            <person name="Rast P."/>
            <person name="Oberbeckmann S."/>
            <person name="Bunk B."/>
            <person name="Jeske O."/>
            <person name="Meyerdierks A."/>
            <person name="Storesund J.E."/>
            <person name="Kallscheuer N."/>
            <person name="Luecker S."/>
            <person name="Lage O.M."/>
            <person name="Pohl T."/>
            <person name="Merkel B.J."/>
            <person name="Hornburger P."/>
            <person name="Mueller R.-W."/>
            <person name="Bruemmer F."/>
            <person name="Labrenz M."/>
            <person name="Spormann A.M."/>
            <person name="Op den Camp H."/>
            <person name="Overmann J."/>
            <person name="Amann R."/>
            <person name="Jetten M.S.M."/>
            <person name="Mascher T."/>
            <person name="Medema M.H."/>
            <person name="Devos D.P."/>
            <person name="Kaster A.-K."/>
            <person name="Ovreas L."/>
            <person name="Rohde M."/>
            <person name="Galperin M.Y."/>
            <person name="Jogler C."/>
        </authorList>
    </citation>
    <scope>NUCLEOTIDE SEQUENCE [LARGE SCALE GENOMIC DNA]</scope>
    <source>
        <strain evidence="6 7">Poly24</strain>
    </source>
</reference>
<gene>
    <name evidence="6" type="primary">iolG_11</name>
    <name evidence="6" type="ORF">Poly24_36410</name>
</gene>
<dbReference type="Pfam" id="PF01408">
    <property type="entry name" value="GFO_IDH_MocA"/>
    <property type="match status" value="1"/>
</dbReference>
<dbReference type="Pfam" id="PF22725">
    <property type="entry name" value="GFO_IDH_MocA_C3"/>
    <property type="match status" value="1"/>
</dbReference>
<dbReference type="GO" id="GO:0050112">
    <property type="term" value="F:inositol 2-dehydrogenase (NAD+) activity"/>
    <property type="evidence" value="ECO:0007669"/>
    <property type="project" value="UniProtKB-EC"/>
</dbReference>
<organism evidence="6 7">
    <name type="scientific">Rosistilla carotiformis</name>
    <dbReference type="NCBI Taxonomy" id="2528017"/>
    <lineage>
        <taxon>Bacteria</taxon>
        <taxon>Pseudomonadati</taxon>
        <taxon>Planctomycetota</taxon>
        <taxon>Planctomycetia</taxon>
        <taxon>Pirellulales</taxon>
        <taxon>Pirellulaceae</taxon>
        <taxon>Rosistilla</taxon>
    </lineage>
</organism>
<dbReference type="RefSeq" id="WP_197451990.1">
    <property type="nucleotide sequence ID" value="NZ_CP036348.1"/>
</dbReference>
<dbReference type="InterPro" id="IPR051317">
    <property type="entry name" value="Gfo/Idh/MocA_oxidoreduct"/>
</dbReference>
<feature type="domain" description="GFO/IDH/MocA-like oxidoreductase" evidence="5">
    <location>
        <begin position="162"/>
        <end position="283"/>
    </location>
</feature>
<dbReference type="InterPro" id="IPR055170">
    <property type="entry name" value="GFO_IDH_MocA-like_dom"/>
</dbReference>
<evidence type="ECO:0000259" key="5">
    <source>
        <dbReference type="Pfam" id="PF22725"/>
    </source>
</evidence>
<feature type="domain" description="Gfo/Idh/MocA-like oxidoreductase N-terminal" evidence="4">
    <location>
        <begin position="37"/>
        <end position="153"/>
    </location>
</feature>
<evidence type="ECO:0000313" key="7">
    <source>
        <dbReference type="Proteomes" id="UP000315082"/>
    </source>
</evidence>
<keyword evidence="7" id="KW-1185">Reference proteome</keyword>
<dbReference type="InterPro" id="IPR000683">
    <property type="entry name" value="Gfo/Idh/MocA-like_OxRdtase_N"/>
</dbReference>
<dbReference type="Gene3D" id="3.40.50.720">
    <property type="entry name" value="NAD(P)-binding Rossmann-like Domain"/>
    <property type="match status" value="1"/>
</dbReference>
<evidence type="ECO:0000256" key="3">
    <source>
        <dbReference type="SAM" id="MobiDB-lite"/>
    </source>
</evidence>
<dbReference type="SUPFAM" id="SSF51735">
    <property type="entry name" value="NAD(P)-binding Rossmann-fold domains"/>
    <property type="match status" value="1"/>
</dbReference>
<feature type="region of interest" description="Disordered" evidence="3">
    <location>
        <begin position="1"/>
        <end position="25"/>
    </location>
</feature>
<accession>A0A518JWL3</accession>
<protein>
    <submittedName>
        <fullName evidence="6">Inositol 2-dehydrogenase</fullName>
        <ecNumber evidence="6">1.1.1.18</ecNumber>
    </submittedName>
</protein>
<evidence type="ECO:0000256" key="2">
    <source>
        <dbReference type="ARBA" id="ARBA00023002"/>
    </source>
</evidence>
<dbReference type="SUPFAM" id="SSF55347">
    <property type="entry name" value="Glyceraldehyde-3-phosphate dehydrogenase-like, C-terminal domain"/>
    <property type="match status" value="1"/>
</dbReference>
<proteinExistence type="inferred from homology"/>
<comment type="similarity">
    <text evidence="1">Belongs to the Gfo/Idh/MocA family.</text>
</comment>
<dbReference type="GO" id="GO:0000166">
    <property type="term" value="F:nucleotide binding"/>
    <property type="evidence" value="ECO:0007669"/>
    <property type="project" value="InterPro"/>
</dbReference>
<evidence type="ECO:0000256" key="1">
    <source>
        <dbReference type="ARBA" id="ARBA00010928"/>
    </source>
</evidence>